<proteinExistence type="predicted"/>
<dbReference type="AlphaFoldDB" id="A0A5N5QMR9"/>
<evidence type="ECO:0000313" key="5">
    <source>
        <dbReference type="Proteomes" id="UP000383932"/>
    </source>
</evidence>
<dbReference type="PROSITE" id="PS50102">
    <property type="entry name" value="RRM"/>
    <property type="match status" value="1"/>
</dbReference>
<dbReference type="Gene3D" id="3.30.70.330">
    <property type="match status" value="1"/>
</dbReference>
<feature type="compositionally biased region" description="Pro residues" evidence="2">
    <location>
        <begin position="261"/>
        <end position="271"/>
    </location>
</feature>
<evidence type="ECO:0000259" key="3">
    <source>
        <dbReference type="PROSITE" id="PS50102"/>
    </source>
</evidence>
<dbReference type="SUPFAM" id="SSF54928">
    <property type="entry name" value="RNA-binding domain, RBD"/>
    <property type="match status" value="1"/>
</dbReference>
<accession>A0A5N5QMR9</accession>
<keyword evidence="5" id="KW-1185">Reference proteome</keyword>
<dbReference type="GO" id="GO:0003723">
    <property type="term" value="F:RNA binding"/>
    <property type="evidence" value="ECO:0007669"/>
    <property type="project" value="UniProtKB-UniRule"/>
</dbReference>
<keyword evidence="1" id="KW-0694">RNA-binding</keyword>
<feature type="compositionally biased region" description="Low complexity" evidence="2">
    <location>
        <begin position="166"/>
        <end position="183"/>
    </location>
</feature>
<dbReference type="PANTHER" id="PTHR32343:SF10">
    <property type="entry name" value="RNA-BINDING REGION RNP-1 DOMAIN-CONTAINING PROTEIN"/>
    <property type="match status" value="1"/>
</dbReference>
<dbReference type="InterPro" id="IPR035979">
    <property type="entry name" value="RBD_domain_sf"/>
</dbReference>
<organism evidence="4 5">
    <name type="scientific">Ceratobasidium theobromae</name>
    <dbReference type="NCBI Taxonomy" id="1582974"/>
    <lineage>
        <taxon>Eukaryota</taxon>
        <taxon>Fungi</taxon>
        <taxon>Dikarya</taxon>
        <taxon>Basidiomycota</taxon>
        <taxon>Agaricomycotina</taxon>
        <taxon>Agaricomycetes</taxon>
        <taxon>Cantharellales</taxon>
        <taxon>Ceratobasidiaceae</taxon>
        <taxon>Ceratobasidium</taxon>
    </lineage>
</organism>
<dbReference type="SMART" id="SM00360">
    <property type="entry name" value="RRM"/>
    <property type="match status" value="1"/>
</dbReference>
<dbReference type="Pfam" id="PF00076">
    <property type="entry name" value="RRM_1"/>
    <property type="match status" value="1"/>
</dbReference>
<evidence type="ECO:0000313" key="4">
    <source>
        <dbReference type="EMBL" id="KAB5592811.1"/>
    </source>
</evidence>
<dbReference type="OrthoDB" id="7763451at2759"/>
<feature type="domain" description="RRM" evidence="3">
    <location>
        <begin position="5"/>
        <end position="76"/>
    </location>
</feature>
<feature type="region of interest" description="Disordered" evidence="2">
    <location>
        <begin position="152"/>
        <end position="194"/>
    </location>
</feature>
<sequence>MTTTHSVHVANLAETTTKKNLQDFFTFCGKISSIDHDPSTQSATVNFENPTAAKTALMLNGGTLDGSVIIVTSEVDHQDAPTEDHDEAREIQQHDKPRAAIAAEYLAKGYVLSDHVLKKAIEMDEKQGISKRFLNYLRSLDHTLGEKLFGHKETATTGTSAEPSKEAASTEGTTEAAAGAGVARHPTVSGKAQETVAGIHARAKAMDEEKGYSKQASSYYERAINSPLGQKVIAFYSTTSKQVRDIHEEAKRIAAETKPAGAPPSPTKPHA</sequence>
<dbReference type="Proteomes" id="UP000383932">
    <property type="component" value="Unassembled WGS sequence"/>
</dbReference>
<comment type="caution">
    <text evidence="4">The sequence shown here is derived from an EMBL/GenBank/DDBJ whole genome shotgun (WGS) entry which is preliminary data.</text>
</comment>
<gene>
    <name evidence="4" type="ORF">CTheo_3731</name>
</gene>
<dbReference type="PANTHER" id="PTHR32343">
    <property type="entry name" value="SERINE/ARGININE-RICH SPLICING FACTOR"/>
    <property type="match status" value="1"/>
</dbReference>
<name>A0A5N5QMR9_9AGAM</name>
<evidence type="ECO:0000256" key="2">
    <source>
        <dbReference type="SAM" id="MobiDB-lite"/>
    </source>
</evidence>
<reference evidence="4 5" key="1">
    <citation type="journal article" date="2019" name="Fungal Biol. Biotechnol.">
        <title>Draft genome sequence of fastidious pathogen Ceratobasidium theobromae, which causes vascular-streak dieback in Theobroma cacao.</title>
        <authorList>
            <person name="Ali S.S."/>
            <person name="Asman A."/>
            <person name="Shao J."/>
            <person name="Firmansyah A.P."/>
            <person name="Susilo A.W."/>
            <person name="Rosmana A."/>
            <person name="McMahon P."/>
            <person name="Junaid M."/>
            <person name="Guest D."/>
            <person name="Kheng T.Y."/>
            <person name="Meinhardt L.W."/>
            <person name="Bailey B.A."/>
        </authorList>
    </citation>
    <scope>NUCLEOTIDE SEQUENCE [LARGE SCALE GENOMIC DNA]</scope>
    <source>
        <strain evidence="4 5">CT2</strain>
    </source>
</reference>
<dbReference type="EMBL" id="SSOP01000053">
    <property type="protein sequence ID" value="KAB5592811.1"/>
    <property type="molecule type" value="Genomic_DNA"/>
</dbReference>
<feature type="region of interest" description="Disordered" evidence="2">
    <location>
        <begin position="252"/>
        <end position="271"/>
    </location>
</feature>
<dbReference type="InterPro" id="IPR012677">
    <property type="entry name" value="Nucleotide-bd_a/b_plait_sf"/>
</dbReference>
<protein>
    <submittedName>
        <fullName evidence="4">Protein vip1</fullName>
    </submittedName>
</protein>
<evidence type="ECO:0000256" key="1">
    <source>
        <dbReference type="PROSITE-ProRule" id="PRU00176"/>
    </source>
</evidence>
<dbReference type="InterPro" id="IPR000504">
    <property type="entry name" value="RRM_dom"/>
</dbReference>